<dbReference type="Gene3D" id="1.10.287.2250">
    <property type="match status" value="1"/>
</dbReference>
<evidence type="ECO:0000313" key="2">
    <source>
        <dbReference type="EMBL" id="VAH42139.1"/>
    </source>
</evidence>
<dbReference type="Proteomes" id="UP000324705">
    <property type="component" value="Chromosome 2B"/>
</dbReference>
<dbReference type="AlphaFoldDB" id="A0A9R1RHY7"/>
<name>A0A9R1RHY7_TRITD</name>
<evidence type="ECO:0000313" key="3">
    <source>
        <dbReference type="Proteomes" id="UP000324705"/>
    </source>
</evidence>
<dbReference type="Pfam" id="PF08246">
    <property type="entry name" value="Inhibitor_I29"/>
    <property type="match status" value="1"/>
</dbReference>
<reference evidence="2 3" key="1">
    <citation type="submission" date="2017-09" db="EMBL/GenBank/DDBJ databases">
        <authorList>
            <consortium name="International Durum Wheat Genome Sequencing Consortium (IDWGSC)"/>
            <person name="Milanesi L."/>
        </authorList>
    </citation>
    <scope>NUCLEOTIDE SEQUENCE [LARGE SCALE GENOMIC DNA]</scope>
    <source>
        <strain evidence="3">cv. Svevo</strain>
    </source>
</reference>
<dbReference type="EMBL" id="LT934114">
    <property type="protein sequence ID" value="VAH42139.1"/>
    <property type="molecule type" value="Genomic_DNA"/>
</dbReference>
<gene>
    <name evidence="2" type="ORF">TRITD_2Bv1G035700</name>
</gene>
<accession>A0A9R1RHY7</accession>
<protein>
    <recommendedName>
        <fullName evidence="1">Cathepsin propeptide inhibitor domain-containing protein</fullName>
    </recommendedName>
</protein>
<proteinExistence type="predicted"/>
<evidence type="ECO:0000259" key="1">
    <source>
        <dbReference type="Pfam" id="PF08246"/>
    </source>
</evidence>
<organism evidence="2 3">
    <name type="scientific">Triticum turgidum subsp. durum</name>
    <name type="common">Durum wheat</name>
    <name type="synonym">Triticum durum</name>
    <dbReference type="NCBI Taxonomy" id="4567"/>
    <lineage>
        <taxon>Eukaryota</taxon>
        <taxon>Viridiplantae</taxon>
        <taxon>Streptophyta</taxon>
        <taxon>Embryophyta</taxon>
        <taxon>Tracheophyta</taxon>
        <taxon>Spermatophyta</taxon>
        <taxon>Magnoliopsida</taxon>
        <taxon>Liliopsida</taxon>
        <taxon>Poales</taxon>
        <taxon>Poaceae</taxon>
        <taxon>BOP clade</taxon>
        <taxon>Pooideae</taxon>
        <taxon>Triticodae</taxon>
        <taxon>Triticeae</taxon>
        <taxon>Triticinae</taxon>
        <taxon>Triticum</taxon>
    </lineage>
</organism>
<dbReference type="InterPro" id="IPR013201">
    <property type="entry name" value="Prot_inhib_I29"/>
</dbReference>
<dbReference type="Gramene" id="TRITD2Bv1G035700.2">
    <property type="protein sequence ID" value="TRITD2Bv1G035700.2"/>
    <property type="gene ID" value="TRITD2Bv1G035700"/>
</dbReference>
<keyword evidence="3" id="KW-1185">Reference proteome</keyword>
<feature type="domain" description="Cathepsin propeptide inhibitor" evidence="1">
    <location>
        <begin position="91"/>
        <end position="143"/>
    </location>
</feature>
<sequence>MAFIASKLVRAALASRPVGDIAGSISPCLPRLSLTGGSIRRMSAAADGSEIEEILGLRGFVADINPEEKFPLVDENSIKSKESLWALYKCWCKYRGVSRSHEEMTRRFSSFRASAMRVYKNNNSRSSQVSQLGPFADMTKAEIARLFPPRGPKCRFGGSRRQCRP</sequence>